<gene>
    <name evidence="1" type="ORF">FEF34_38325</name>
</gene>
<dbReference type="Proteomes" id="UP000305921">
    <property type="component" value="Unassembled WGS sequence"/>
</dbReference>
<dbReference type="RefSeq" id="WP_138058069.1">
    <property type="nucleotide sequence ID" value="NZ_VAWE01000002.1"/>
</dbReference>
<name>A0A5R9DRN9_9ACTN</name>
<organism evidence="1 2">
    <name type="scientific">Streptomyces marianii</name>
    <dbReference type="NCBI Taxonomy" id="1817406"/>
    <lineage>
        <taxon>Bacteria</taxon>
        <taxon>Bacillati</taxon>
        <taxon>Actinomycetota</taxon>
        <taxon>Actinomycetes</taxon>
        <taxon>Kitasatosporales</taxon>
        <taxon>Streptomycetaceae</taxon>
        <taxon>Streptomyces</taxon>
    </lineage>
</organism>
<protein>
    <submittedName>
        <fullName evidence="1">Uncharacterized protein</fullName>
    </submittedName>
</protein>
<comment type="caution">
    <text evidence="1">The sequence shown here is derived from an EMBL/GenBank/DDBJ whole genome shotgun (WGS) entry which is preliminary data.</text>
</comment>
<evidence type="ECO:0000313" key="1">
    <source>
        <dbReference type="EMBL" id="TLQ39257.1"/>
    </source>
</evidence>
<dbReference type="OrthoDB" id="4204961at2"/>
<proteinExistence type="predicted"/>
<evidence type="ECO:0000313" key="2">
    <source>
        <dbReference type="Proteomes" id="UP000305921"/>
    </source>
</evidence>
<reference evidence="1 2" key="1">
    <citation type="submission" date="2019-05" db="EMBL/GenBank/DDBJ databases">
        <title>Streptomyces marianii sp. nov., a novel marine actinomycete from southern coast of India.</title>
        <authorList>
            <person name="Iniyan A.M."/>
            <person name="Wink J."/>
            <person name="Ramprasad E."/>
            <person name="Ramana C.V."/>
            <person name="Bunk B."/>
            <person name="Sproer C."/>
            <person name="Joseph F.-J.R.S."/>
            <person name="Vincent S.G.P."/>
        </authorList>
    </citation>
    <scope>NUCLEOTIDE SEQUENCE [LARGE SCALE GENOMIC DNA]</scope>
    <source>
        <strain evidence="1 2">ICN19</strain>
    </source>
</reference>
<accession>A0A5R9DRN9</accession>
<dbReference type="AlphaFoldDB" id="A0A5R9DRN9"/>
<keyword evidence="2" id="KW-1185">Reference proteome</keyword>
<dbReference type="EMBL" id="VAWE01000002">
    <property type="protein sequence ID" value="TLQ39257.1"/>
    <property type="molecule type" value="Genomic_DNA"/>
</dbReference>
<sequence length="145" mass="16119">MAYYELAKSYRLAQATRTGNKNAKRNIRLHDDVATAVNRQMVKDKRMLGLRNLKPSHYLDAAITLVRDVPVADLIKAADDFRDQHLGEEGGSASANHYSISTTNDVWLDDMMDELLLAKTTGLHGHMINVIVQSFLGQLQAEAPA</sequence>